<dbReference type="InterPro" id="IPR013762">
    <property type="entry name" value="Integrase-like_cat_sf"/>
</dbReference>
<dbReference type="PANTHER" id="PTHR30349">
    <property type="entry name" value="PHAGE INTEGRASE-RELATED"/>
    <property type="match status" value="1"/>
</dbReference>
<dbReference type="GO" id="GO:0007059">
    <property type="term" value="P:chromosome segregation"/>
    <property type="evidence" value="ECO:0007669"/>
    <property type="project" value="UniProtKB-KW"/>
</dbReference>
<dbReference type="CDD" id="cd00799">
    <property type="entry name" value="INT_Cre_C"/>
    <property type="match status" value="1"/>
</dbReference>
<dbReference type="PANTHER" id="PTHR30349:SF81">
    <property type="entry name" value="TYROSINE RECOMBINASE XERC"/>
    <property type="match status" value="1"/>
</dbReference>
<dbReference type="InterPro" id="IPR011010">
    <property type="entry name" value="DNA_brk_join_enz"/>
</dbReference>
<keyword evidence="7" id="KW-1185">Reference proteome</keyword>
<keyword evidence="2" id="KW-0229">DNA integration</keyword>
<dbReference type="STRING" id="441119.SAMN04488047_13921"/>
<organism evidence="6 7">
    <name type="scientific">Tranquillimonas alkanivorans</name>
    <dbReference type="NCBI Taxonomy" id="441119"/>
    <lineage>
        <taxon>Bacteria</taxon>
        <taxon>Pseudomonadati</taxon>
        <taxon>Pseudomonadota</taxon>
        <taxon>Alphaproteobacteria</taxon>
        <taxon>Rhodobacterales</taxon>
        <taxon>Roseobacteraceae</taxon>
        <taxon>Tranquillimonas</taxon>
    </lineage>
</organism>
<sequence length="342" mass="37659">MQEIVVSMSGAGEGGHVDPALYEQVREIIDDGTADNTRRAYRSDLRYIAAWAYHSGRNPDFPMHRDAVIAFIAEHLAGLPDDLDELLVDLGIKGKPGPHAISTIERRIYALSVFHRSKELPNPVDDQRVKDFLMKARKAAVRRGYRPSKKRAATKDIVDRLALTCDFDARGHRDRAMILFGFSSGGRRRSEIADANIEDLVEVEGGYIYSLGKSKTNQDGRGGREVAVLGEAGDALRSWLALVRDTKGPIFRRLSPQGFIQKSGISDKTVARIVKERAQQAGLDPALFAGHSLRSGFITEGGKQNLNIFNLMEMSGHTSMQTARGYFQAGAALHNPAARLFG</sequence>
<gene>
    <name evidence="6" type="ORF">SAMN04488047_13921</name>
</gene>
<evidence type="ECO:0000256" key="1">
    <source>
        <dbReference type="ARBA" id="ARBA00022829"/>
    </source>
</evidence>
<feature type="domain" description="Tyr recombinase" evidence="5">
    <location>
        <begin position="148"/>
        <end position="340"/>
    </location>
</feature>
<keyword evidence="1" id="KW-0159">Chromosome partition</keyword>
<evidence type="ECO:0000313" key="6">
    <source>
        <dbReference type="EMBL" id="SFQ14113.1"/>
    </source>
</evidence>
<dbReference type="Gene3D" id="1.10.443.10">
    <property type="entry name" value="Intergrase catalytic core"/>
    <property type="match status" value="1"/>
</dbReference>
<dbReference type="Gene3D" id="1.10.150.130">
    <property type="match status" value="1"/>
</dbReference>
<proteinExistence type="predicted"/>
<dbReference type="InterPro" id="IPR050090">
    <property type="entry name" value="Tyrosine_recombinase_XerCD"/>
</dbReference>
<name>A0A1I5W351_9RHOB</name>
<dbReference type="PROSITE" id="PS51898">
    <property type="entry name" value="TYR_RECOMBINASE"/>
    <property type="match status" value="1"/>
</dbReference>
<dbReference type="AlphaFoldDB" id="A0A1I5W351"/>
<evidence type="ECO:0000256" key="3">
    <source>
        <dbReference type="ARBA" id="ARBA00023125"/>
    </source>
</evidence>
<accession>A0A1I5W351</accession>
<keyword evidence="4" id="KW-0233">DNA recombination</keyword>
<dbReference type="GO" id="GO:0006310">
    <property type="term" value="P:DNA recombination"/>
    <property type="evidence" value="ECO:0007669"/>
    <property type="project" value="UniProtKB-KW"/>
</dbReference>
<dbReference type="SUPFAM" id="SSF56349">
    <property type="entry name" value="DNA breaking-rejoining enzymes"/>
    <property type="match status" value="1"/>
</dbReference>
<protein>
    <submittedName>
        <fullName evidence="6">Site-specific recombinase XerD</fullName>
    </submittedName>
</protein>
<evidence type="ECO:0000259" key="5">
    <source>
        <dbReference type="PROSITE" id="PS51898"/>
    </source>
</evidence>
<dbReference type="Proteomes" id="UP000199356">
    <property type="component" value="Unassembled WGS sequence"/>
</dbReference>
<dbReference type="GO" id="GO:0003677">
    <property type="term" value="F:DNA binding"/>
    <property type="evidence" value="ECO:0007669"/>
    <property type="project" value="UniProtKB-KW"/>
</dbReference>
<dbReference type="InterPro" id="IPR002104">
    <property type="entry name" value="Integrase_catalytic"/>
</dbReference>
<dbReference type="GO" id="GO:0015074">
    <property type="term" value="P:DNA integration"/>
    <property type="evidence" value="ECO:0007669"/>
    <property type="project" value="UniProtKB-KW"/>
</dbReference>
<evidence type="ECO:0000313" key="7">
    <source>
        <dbReference type="Proteomes" id="UP000199356"/>
    </source>
</evidence>
<keyword evidence="3" id="KW-0238">DNA-binding</keyword>
<evidence type="ECO:0000256" key="4">
    <source>
        <dbReference type="ARBA" id="ARBA00023172"/>
    </source>
</evidence>
<dbReference type="SUPFAM" id="SSF47823">
    <property type="entry name" value="lambda integrase-like, N-terminal domain"/>
    <property type="match status" value="1"/>
</dbReference>
<dbReference type="RefSeq" id="WP_093425545.1">
    <property type="nucleotide sequence ID" value="NZ_FOXA01000039.1"/>
</dbReference>
<dbReference type="EMBL" id="FOXA01000039">
    <property type="protein sequence ID" value="SFQ14113.1"/>
    <property type="molecule type" value="Genomic_DNA"/>
</dbReference>
<dbReference type="Pfam" id="PF00589">
    <property type="entry name" value="Phage_integrase"/>
    <property type="match status" value="1"/>
</dbReference>
<dbReference type="InterPro" id="IPR010998">
    <property type="entry name" value="Integrase_recombinase_N"/>
</dbReference>
<dbReference type="OrthoDB" id="5513193at2"/>
<evidence type="ECO:0000256" key="2">
    <source>
        <dbReference type="ARBA" id="ARBA00022908"/>
    </source>
</evidence>
<reference evidence="6 7" key="1">
    <citation type="submission" date="2016-10" db="EMBL/GenBank/DDBJ databases">
        <authorList>
            <person name="de Groot N.N."/>
        </authorList>
    </citation>
    <scope>NUCLEOTIDE SEQUENCE [LARGE SCALE GENOMIC DNA]</scope>
    <source>
        <strain evidence="6 7">DSM 19547</strain>
    </source>
</reference>